<dbReference type="GO" id="GO:0016705">
    <property type="term" value="F:oxidoreductase activity, acting on paired donors, with incorporation or reduction of molecular oxygen"/>
    <property type="evidence" value="ECO:0007669"/>
    <property type="project" value="InterPro"/>
</dbReference>
<keyword evidence="9 10" id="KW-0349">Heme</keyword>
<keyword evidence="10" id="KW-0503">Monooxygenase</keyword>
<dbReference type="PROSITE" id="PS00086">
    <property type="entry name" value="CYTOCHROME_P450"/>
    <property type="match status" value="1"/>
</dbReference>
<keyword evidence="6" id="KW-1133">Transmembrane helix</keyword>
<keyword evidence="7 10" id="KW-0560">Oxidoreductase</keyword>
<dbReference type="GO" id="GO:0016125">
    <property type="term" value="P:sterol metabolic process"/>
    <property type="evidence" value="ECO:0007669"/>
    <property type="project" value="TreeGrafter"/>
</dbReference>
<dbReference type="PRINTS" id="PR00385">
    <property type="entry name" value="P450"/>
</dbReference>
<dbReference type="GO" id="GO:0005506">
    <property type="term" value="F:iron ion binding"/>
    <property type="evidence" value="ECO:0007669"/>
    <property type="project" value="InterPro"/>
</dbReference>
<evidence type="ECO:0000256" key="1">
    <source>
        <dbReference type="ARBA" id="ARBA00001971"/>
    </source>
</evidence>
<reference evidence="11" key="1">
    <citation type="submission" date="2019-03" db="EMBL/GenBank/DDBJ databases">
        <authorList>
            <person name="Mank J."/>
            <person name="Almeida P."/>
        </authorList>
    </citation>
    <scope>NUCLEOTIDE SEQUENCE</scope>
    <source>
        <strain evidence="11">78183</strain>
    </source>
</reference>
<evidence type="ECO:0000256" key="4">
    <source>
        <dbReference type="ARBA" id="ARBA00022692"/>
    </source>
</evidence>
<name>A0A6N2K8P8_SALVM</name>
<evidence type="ECO:0008006" key="12">
    <source>
        <dbReference type="Google" id="ProtNLM"/>
    </source>
</evidence>
<evidence type="ECO:0000256" key="7">
    <source>
        <dbReference type="ARBA" id="ARBA00023002"/>
    </source>
</evidence>
<evidence type="ECO:0000313" key="11">
    <source>
        <dbReference type="EMBL" id="VFU24782.1"/>
    </source>
</evidence>
<keyword evidence="6" id="KW-0472">Membrane</keyword>
<dbReference type="GO" id="GO:0016020">
    <property type="term" value="C:membrane"/>
    <property type="evidence" value="ECO:0007669"/>
    <property type="project" value="UniProtKB-SubCell"/>
</dbReference>
<sequence length="672" mass="75488">MAEGEQAQDILSHTILATDPSGKHMTEAEIAGKIMGLLVAGYSQVATAMTFFMKYVGQRPDIYAKILTEQTEVATAKKAGELLDWDDIQKMKYSWNVIYEVMRLTPPIQGAFREALTDFTYAGYTIPKGWKIYWTVSTTNKNPKYFPDPEKLDPSRYDDGKAFPPFTFVPFGAGPRMCPGKEYARLAILTFVHNVVKRFKWEVVFPEEKIGAPLILLLVIRIFSLKDPSHSAKNLPPGSLGWPIFGETLEFLFGKPEKFVFDRMKKYSSDIFKTRILGEKTVVICGPDGNKFLFSNEQKLFTAFRPHSMRKLFRSHQAAAPIEVSREAASKILRSPGFLKPEALVRYLGKMDSITQQQMQTYWEGKDEVKAFPLAKTLTLSLACRFFLGSDDPERIARLVSNFDDVTLGMHSIPSGFPGTTFYRASKAAAAIRRELRKVIGEKRTSMAGGAQAQDILCHMILATDASGKHMTEAEIAGKILGVLVAGYSTVATAMTFFMKYVGQRPDIYAKILTEQTEVATAKKAGELLDWDDIQKMKYSWNVIYEVMRLTPPIQGAFREALTDLRTQDTHSKGMEISTTNKNPKYFPDPENLDPSRYDDGKAFPAFTFVPFGAGPGMCPGKEYARLAILTFVHNVVKRFKWEVVFPEEKIVGDMIPSPEKGLPIRIQSHSC</sequence>
<comment type="cofactor">
    <cofactor evidence="1 9">
        <name>heme</name>
        <dbReference type="ChEBI" id="CHEBI:30413"/>
    </cofactor>
</comment>
<dbReference type="Pfam" id="PF00067">
    <property type="entry name" value="p450"/>
    <property type="match status" value="2"/>
</dbReference>
<dbReference type="PRINTS" id="PR00463">
    <property type="entry name" value="EP450I"/>
</dbReference>
<keyword evidence="4" id="KW-0812">Transmembrane</keyword>
<feature type="binding site" description="axial binding residue" evidence="9">
    <location>
        <position position="178"/>
    </location>
    <ligand>
        <name>heme</name>
        <dbReference type="ChEBI" id="CHEBI:30413"/>
    </ligand>
    <ligandPart>
        <name>Fe</name>
        <dbReference type="ChEBI" id="CHEBI:18248"/>
    </ligandPart>
</feature>
<comment type="similarity">
    <text evidence="3 10">Belongs to the cytochrome P450 family.</text>
</comment>
<proteinExistence type="inferred from homology"/>
<dbReference type="GO" id="GO:0004497">
    <property type="term" value="F:monooxygenase activity"/>
    <property type="evidence" value="ECO:0007669"/>
    <property type="project" value="UniProtKB-KW"/>
</dbReference>
<dbReference type="SUPFAM" id="SSF48264">
    <property type="entry name" value="Cytochrome P450"/>
    <property type="match status" value="2"/>
</dbReference>
<evidence type="ECO:0000256" key="3">
    <source>
        <dbReference type="ARBA" id="ARBA00010617"/>
    </source>
</evidence>
<evidence type="ECO:0000256" key="2">
    <source>
        <dbReference type="ARBA" id="ARBA00004167"/>
    </source>
</evidence>
<evidence type="ECO:0000256" key="8">
    <source>
        <dbReference type="ARBA" id="ARBA00023004"/>
    </source>
</evidence>
<evidence type="ECO:0000256" key="10">
    <source>
        <dbReference type="RuleBase" id="RU000461"/>
    </source>
</evidence>
<protein>
    <recommendedName>
        <fullName evidence="12">Cytochrome P450</fullName>
    </recommendedName>
</protein>
<dbReference type="CDD" id="cd11043">
    <property type="entry name" value="CYP90-like"/>
    <property type="match status" value="1"/>
</dbReference>
<evidence type="ECO:0000256" key="5">
    <source>
        <dbReference type="ARBA" id="ARBA00022723"/>
    </source>
</evidence>
<evidence type="ECO:0000256" key="9">
    <source>
        <dbReference type="PIRSR" id="PIRSR602401-1"/>
    </source>
</evidence>
<dbReference type="PANTHER" id="PTHR24286:SF88">
    <property type="entry name" value="BETA-AMYRIN 28-OXIDASE-LIKE"/>
    <property type="match status" value="1"/>
</dbReference>
<keyword evidence="8 9" id="KW-0408">Iron</keyword>
<dbReference type="FunFam" id="1.10.630.10:FF:000022">
    <property type="entry name" value="Taxadiene 5-alpha hydroxylase"/>
    <property type="match status" value="1"/>
</dbReference>
<dbReference type="PANTHER" id="PTHR24286">
    <property type="entry name" value="CYTOCHROME P450 26"/>
    <property type="match status" value="1"/>
</dbReference>
<accession>A0A6N2K8P8</accession>
<dbReference type="Gene3D" id="1.10.630.10">
    <property type="entry name" value="Cytochrome P450"/>
    <property type="match status" value="2"/>
</dbReference>
<dbReference type="InterPro" id="IPR001128">
    <property type="entry name" value="Cyt_P450"/>
</dbReference>
<comment type="subcellular location">
    <subcellularLocation>
        <location evidence="2">Membrane</location>
        <topology evidence="2">Single-pass membrane protein</topology>
    </subcellularLocation>
</comment>
<dbReference type="InterPro" id="IPR002401">
    <property type="entry name" value="Cyt_P450_E_grp-I"/>
</dbReference>
<evidence type="ECO:0000256" key="6">
    <source>
        <dbReference type="ARBA" id="ARBA00022989"/>
    </source>
</evidence>
<dbReference type="InterPro" id="IPR036396">
    <property type="entry name" value="Cyt_P450_sf"/>
</dbReference>
<dbReference type="InterPro" id="IPR017972">
    <property type="entry name" value="Cyt_P450_CS"/>
</dbReference>
<keyword evidence="5 9" id="KW-0479">Metal-binding</keyword>
<dbReference type="GO" id="GO:0020037">
    <property type="term" value="F:heme binding"/>
    <property type="evidence" value="ECO:0007669"/>
    <property type="project" value="InterPro"/>
</dbReference>
<organism evidence="11">
    <name type="scientific">Salix viminalis</name>
    <name type="common">Common osier</name>
    <name type="synonym">Basket willow</name>
    <dbReference type="NCBI Taxonomy" id="40686"/>
    <lineage>
        <taxon>Eukaryota</taxon>
        <taxon>Viridiplantae</taxon>
        <taxon>Streptophyta</taxon>
        <taxon>Embryophyta</taxon>
        <taxon>Tracheophyta</taxon>
        <taxon>Spermatophyta</taxon>
        <taxon>Magnoliopsida</taxon>
        <taxon>eudicotyledons</taxon>
        <taxon>Gunneridae</taxon>
        <taxon>Pentapetalae</taxon>
        <taxon>rosids</taxon>
        <taxon>fabids</taxon>
        <taxon>Malpighiales</taxon>
        <taxon>Salicaceae</taxon>
        <taxon>Saliceae</taxon>
        <taxon>Salix</taxon>
    </lineage>
</organism>
<dbReference type="EMBL" id="CAADRP010000202">
    <property type="protein sequence ID" value="VFU24782.1"/>
    <property type="molecule type" value="Genomic_DNA"/>
</dbReference>
<dbReference type="AlphaFoldDB" id="A0A6N2K8P8"/>
<gene>
    <name evidence="11" type="ORF">SVIM_LOCUS50048</name>
</gene>